<dbReference type="Pfam" id="PF16091">
    <property type="entry name" value="DUF4820"/>
    <property type="match status" value="1"/>
</dbReference>
<dbReference type="InterPro" id="IPR032150">
    <property type="entry name" value="DUF4820"/>
</dbReference>
<name>A0A154PNH7_DUFNO</name>
<feature type="region of interest" description="Disordered" evidence="1">
    <location>
        <begin position="89"/>
        <end position="135"/>
    </location>
</feature>
<organism evidence="2 3">
    <name type="scientific">Dufourea novaeangliae</name>
    <name type="common">Sweat bee</name>
    <dbReference type="NCBI Taxonomy" id="178035"/>
    <lineage>
        <taxon>Eukaryota</taxon>
        <taxon>Metazoa</taxon>
        <taxon>Ecdysozoa</taxon>
        <taxon>Arthropoda</taxon>
        <taxon>Hexapoda</taxon>
        <taxon>Insecta</taxon>
        <taxon>Pterygota</taxon>
        <taxon>Neoptera</taxon>
        <taxon>Endopterygota</taxon>
        <taxon>Hymenoptera</taxon>
        <taxon>Apocrita</taxon>
        <taxon>Aculeata</taxon>
        <taxon>Apoidea</taxon>
        <taxon>Anthophila</taxon>
        <taxon>Halictidae</taxon>
        <taxon>Rophitinae</taxon>
        <taxon>Dufourea</taxon>
    </lineage>
</organism>
<dbReference type="Proteomes" id="UP000076502">
    <property type="component" value="Unassembled WGS sequence"/>
</dbReference>
<reference evidence="2 3" key="1">
    <citation type="submission" date="2015-07" db="EMBL/GenBank/DDBJ databases">
        <title>The genome of Dufourea novaeangliae.</title>
        <authorList>
            <person name="Pan H."/>
            <person name="Kapheim K."/>
        </authorList>
    </citation>
    <scope>NUCLEOTIDE SEQUENCE [LARGE SCALE GENOMIC DNA]</scope>
    <source>
        <strain evidence="2">0120121106</strain>
        <tissue evidence="2">Whole body</tissue>
    </source>
</reference>
<dbReference type="OrthoDB" id="7398970at2759"/>
<feature type="region of interest" description="Disordered" evidence="1">
    <location>
        <begin position="218"/>
        <end position="279"/>
    </location>
</feature>
<gene>
    <name evidence="2" type="ORF">WN55_04976</name>
</gene>
<sequence>MENEGSSSVVASSTPDGTVGWIESMIVTASQTSVGQSLFKLVESFLWVVEKSARWSVPTHELSAGKIHAEESQAIEGVKLEGNEINEAQNARQATPDEKSTTESAGSPTPIEPKRKISQVSSADESTDDATDESKNETLQSMIDRLANDDSTDDPDFNPPDCSTESNTSSENEAEHNVTLSELEDVQKEAEEILKNHKLRLALIGIIAFVEQFQKTNDKETKEETTNRVARVDSPGESVYLSARECDDDEEAPFYSPPSWRSGSPVETVPVEPVVHSSS</sequence>
<dbReference type="STRING" id="178035.A0A154PNH7"/>
<accession>A0A154PNH7</accession>
<evidence type="ECO:0000313" key="2">
    <source>
        <dbReference type="EMBL" id="KZC13426.1"/>
    </source>
</evidence>
<keyword evidence="3" id="KW-1185">Reference proteome</keyword>
<protein>
    <submittedName>
        <fullName evidence="2">Uncharacterized protein</fullName>
    </submittedName>
</protein>
<feature type="region of interest" description="Disordered" evidence="1">
    <location>
        <begin position="147"/>
        <end position="179"/>
    </location>
</feature>
<proteinExistence type="predicted"/>
<evidence type="ECO:0000313" key="3">
    <source>
        <dbReference type="Proteomes" id="UP000076502"/>
    </source>
</evidence>
<evidence type="ECO:0000256" key="1">
    <source>
        <dbReference type="SAM" id="MobiDB-lite"/>
    </source>
</evidence>
<dbReference type="AlphaFoldDB" id="A0A154PNH7"/>
<dbReference type="EMBL" id="KQ435007">
    <property type="protein sequence ID" value="KZC13426.1"/>
    <property type="molecule type" value="Genomic_DNA"/>
</dbReference>
<feature type="compositionally biased region" description="Low complexity" evidence="1">
    <location>
        <begin position="262"/>
        <end position="279"/>
    </location>
</feature>